<keyword evidence="1" id="KW-0175">Coiled coil</keyword>
<feature type="coiled-coil region" evidence="1">
    <location>
        <begin position="170"/>
        <end position="201"/>
    </location>
</feature>
<protein>
    <submittedName>
        <fullName evidence="3">Uncharacterized protein</fullName>
    </submittedName>
</protein>
<sequence>MDSLNDEQQHKPITMDSLTEEQRKGVHNPFEEAWELSQQMREEDEEKEKQKAREAEEPPADKYGENDDDASAPEHAPGTFRLDGSQEISDPDQPSPSAGQGQQMMAPQRSSGTIGDALAGVIIGTGTLVGNTAKAGVKGTVKGVQGAAKGVEYTGKGANYAVSGFQDRMRKKQQEQFTRHINALENTEERLVKKVDAHNQSYEPFAQRVRELEASDTFRQRFTDEKERREKAMSRAFDDMPEFATDKAMDGYQKSWNDIETLANDHMSALHASQGFEKALQVAPEDAQERFKNAMTRSTDVNGALDKVSQAATMSDDDETIRERIKESVERIREAIMNFINKFLPGSMSLGR</sequence>
<gene>
    <name evidence="3" type="ORF">Salmuc_02023</name>
</gene>
<dbReference type="HOGENOM" id="CLU_787302_0_0_5"/>
<organism evidence="3 4">
    <name type="scientific">Salipiger mucosus DSM 16094</name>
    <dbReference type="NCBI Taxonomy" id="1123237"/>
    <lineage>
        <taxon>Bacteria</taxon>
        <taxon>Pseudomonadati</taxon>
        <taxon>Pseudomonadota</taxon>
        <taxon>Alphaproteobacteria</taxon>
        <taxon>Rhodobacterales</taxon>
        <taxon>Roseobacteraceae</taxon>
        <taxon>Salipiger</taxon>
    </lineage>
</organism>
<proteinExistence type="predicted"/>
<feature type="compositionally biased region" description="Polar residues" evidence="2">
    <location>
        <begin position="95"/>
        <end position="112"/>
    </location>
</feature>
<feature type="region of interest" description="Disordered" evidence="2">
    <location>
        <begin position="1"/>
        <end position="112"/>
    </location>
</feature>
<keyword evidence="4" id="KW-1185">Reference proteome</keyword>
<feature type="compositionally biased region" description="Basic and acidic residues" evidence="2">
    <location>
        <begin position="47"/>
        <end position="65"/>
    </location>
</feature>
<evidence type="ECO:0000313" key="4">
    <source>
        <dbReference type="Proteomes" id="UP000015347"/>
    </source>
</evidence>
<accession>S9RZH5</accession>
<comment type="caution">
    <text evidence="3">The sequence shown here is derived from an EMBL/GenBank/DDBJ whole genome shotgun (WGS) entry which is preliminary data.</text>
</comment>
<name>S9RZH5_9RHOB</name>
<reference evidence="4" key="1">
    <citation type="journal article" date="2014" name="Stand. Genomic Sci.">
        <title>Genome sequence of the exopolysaccharide-producing Salipiger mucosus type strain (DSM 16094(T)), a moderately halophilic member of the Roseobacter clade.</title>
        <authorList>
            <person name="Riedel T."/>
            <person name="Spring S."/>
            <person name="Fiebig A."/>
            <person name="Petersen J."/>
            <person name="Kyrpides N.C."/>
            <person name="Goker M."/>
            <person name="Klenk H.P."/>
        </authorList>
    </citation>
    <scope>NUCLEOTIDE SEQUENCE [LARGE SCALE GENOMIC DNA]</scope>
    <source>
        <strain evidence="4">DSM 16094</strain>
    </source>
</reference>
<dbReference type="RefSeq" id="WP_020041292.1">
    <property type="nucleotide sequence ID" value="NZ_KE557274.1"/>
</dbReference>
<evidence type="ECO:0000313" key="3">
    <source>
        <dbReference type="EMBL" id="EPX83415.1"/>
    </source>
</evidence>
<dbReference type="Proteomes" id="UP000015347">
    <property type="component" value="Unassembled WGS sequence"/>
</dbReference>
<evidence type="ECO:0000256" key="1">
    <source>
        <dbReference type="SAM" id="Coils"/>
    </source>
</evidence>
<dbReference type="AlphaFoldDB" id="S9RZH5"/>
<dbReference type="STRING" id="1123237.Salmuc_02023"/>
<dbReference type="EMBL" id="APVH01000015">
    <property type="protein sequence ID" value="EPX83415.1"/>
    <property type="molecule type" value="Genomic_DNA"/>
</dbReference>
<evidence type="ECO:0000256" key="2">
    <source>
        <dbReference type="SAM" id="MobiDB-lite"/>
    </source>
</evidence>